<reference evidence="1 2" key="1">
    <citation type="submission" date="2020-07" db="EMBL/GenBank/DDBJ databases">
        <title>Genomic Encyclopedia of Type Strains, Phase III (KMG-III): the genomes of soil and plant-associated and newly described type strains.</title>
        <authorList>
            <person name="Whitman W."/>
        </authorList>
    </citation>
    <scope>NUCLEOTIDE SEQUENCE [LARGE SCALE GENOMIC DNA]</scope>
    <source>
        <strain evidence="1 2">DSM 11255</strain>
    </source>
</reference>
<keyword evidence="2" id="KW-1185">Reference proteome</keyword>
<dbReference type="EMBL" id="JACCBS010000002">
    <property type="protein sequence ID" value="NYE57877.1"/>
    <property type="molecule type" value="Genomic_DNA"/>
</dbReference>
<dbReference type="Proteomes" id="UP000604066">
    <property type="component" value="Unassembled WGS sequence"/>
</dbReference>
<organism evidence="1 2">
    <name type="scientific">Carboxydothermus ferrireducens DSM 11255</name>
    <dbReference type="NCBI Taxonomy" id="1119529"/>
    <lineage>
        <taxon>Bacteria</taxon>
        <taxon>Bacillati</taxon>
        <taxon>Bacillota</taxon>
        <taxon>Clostridia</taxon>
        <taxon>Thermoanaerobacterales</taxon>
        <taxon>Thermoanaerobacteraceae</taxon>
        <taxon>Carboxydothermus</taxon>
    </lineage>
</organism>
<name>A0ABX2RB98_9THEO</name>
<evidence type="ECO:0000313" key="1">
    <source>
        <dbReference type="EMBL" id="NYE57877.1"/>
    </source>
</evidence>
<sequence length="38" mass="3949">MVLGVRWLVVGGGKISTTNDRPLNTVIAVPTIKTKGGV</sequence>
<gene>
    <name evidence="1" type="ORF">HDG70_001592</name>
</gene>
<accession>A0ABX2RB98</accession>
<protein>
    <submittedName>
        <fullName evidence="1">Uncharacterized protein</fullName>
    </submittedName>
</protein>
<evidence type="ECO:0000313" key="2">
    <source>
        <dbReference type="Proteomes" id="UP000604066"/>
    </source>
</evidence>
<comment type="caution">
    <text evidence="1">The sequence shown here is derived from an EMBL/GenBank/DDBJ whole genome shotgun (WGS) entry which is preliminary data.</text>
</comment>
<proteinExistence type="predicted"/>